<keyword evidence="1" id="KW-1133">Transmembrane helix</keyword>
<comment type="caution">
    <text evidence="2">The sequence shown here is derived from an EMBL/GenBank/DDBJ whole genome shotgun (WGS) entry which is preliminary data.</text>
</comment>
<evidence type="ECO:0000256" key="1">
    <source>
        <dbReference type="SAM" id="Phobius"/>
    </source>
</evidence>
<keyword evidence="1" id="KW-0472">Membrane</keyword>
<dbReference type="Pfam" id="PF03729">
    <property type="entry name" value="DUF308"/>
    <property type="match status" value="2"/>
</dbReference>
<feature type="transmembrane region" description="Helical" evidence="1">
    <location>
        <begin position="45"/>
        <end position="64"/>
    </location>
</feature>
<dbReference type="AlphaFoldDB" id="A0A849BRY9"/>
<dbReference type="InterPro" id="IPR005325">
    <property type="entry name" value="DUF308_memb"/>
</dbReference>
<feature type="transmembrane region" description="Helical" evidence="1">
    <location>
        <begin position="76"/>
        <end position="96"/>
    </location>
</feature>
<name>A0A849BRY9_9NOCA</name>
<feature type="transmembrane region" description="Helical" evidence="1">
    <location>
        <begin position="135"/>
        <end position="152"/>
    </location>
</feature>
<evidence type="ECO:0000313" key="3">
    <source>
        <dbReference type="Proteomes" id="UP000586827"/>
    </source>
</evidence>
<dbReference type="RefSeq" id="WP_067527683.1">
    <property type="nucleotide sequence ID" value="NZ_JABELX010000001.1"/>
</dbReference>
<reference evidence="2 3" key="1">
    <citation type="submission" date="2020-05" db="EMBL/GenBank/DDBJ databases">
        <title>MicrobeNet Type strains.</title>
        <authorList>
            <person name="Nicholson A.C."/>
        </authorList>
    </citation>
    <scope>NUCLEOTIDE SEQUENCE [LARGE SCALE GENOMIC DNA]</scope>
    <source>
        <strain evidence="2 3">JCM 3224</strain>
    </source>
</reference>
<keyword evidence="3" id="KW-1185">Reference proteome</keyword>
<proteinExistence type="predicted"/>
<accession>A0A849BRY9</accession>
<keyword evidence="1" id="KW-0812">Transmembrane</keyword>
<protein>
    <submittedName>
        <fullName evidence="2">DUF308 domain-containing protein</fullName>
    </submittedName>
</protein>
<organism evidence="2 3">
    <name type="scientific">Nocardia uniformis</name>
    <dbReference type="NCBI Taxonomy" id="53432"/>
    <lineage>
        <taxon>Bacteria</taxon>
        <taxon>Bacillati</taxon>
        <taxon>Actinomycetota</taxon>
        <taxon>Actinomycetes</taxon>
        <taxon>Mycobacteriales</taxon>
        <taxon>Nocardiaceae</taxon>
        <taxon>Nocardia</taxon>
    </lineage>
</organism>
<sequence>MPTNRIEGRTAVFADWAWQTLLVVGVCSVVLGLTVAVWPGKSIDVAGALFGLVLAATAAVQWIVAFGARLPTALRIMEFGSGLLAILLAYHCFGSGEWIPLLAMWIGMGWMIRGVVQAIVAAWSDELAGAGRQELVGLTTTVVGIVVAVGPFSTLTALSVVVGLFTIALGAAEILTAVRVEREVIEFSIPTY</sequence>
<feature type="transmembrane region" description="Helical" evidence="1">
    <location>
        <begin position="21"/>
        <end position="39"/>
    </location>
</feature>
<dbReference type="EMBL" id="JABELX010000001">
    <property type="protein sequence ID" value="NNH68884.1"/>
    <property type="molecule type" value="Genomic_DNA"/>
</dbReference>
<feature type="transmembrane region" description="Helical" evidence="1">
    <location>
        <begin position="158"/>
        <end position="178"/>
    </location>
</feature>
<gene>
    <name evidence="2" type="ORF">HLB23_03165</name>
</gene>
<feature type="transmembrane region" description="Helical" evidence="1">
    <location>
        <begin position="102"/>
        <end position="123"/>
    </location>
</feature>
<dbReference type="Proteomes" id="UP000586827">
    <property type="component" value="Unassembled WGS sequence"/>
</dbReference>
<evidence type="ECO:0000313" key="2">
    <source>
        <dbReference type="EMBL" id="NNH68884.1"/>
    </source>
</evidence>